<dbReference type="InterPro" id="IPR001638">
    <property type="entry name" value="Solute-binding_3/MltF_N"/>
</dbReference>
<comment type="caution">
    <text evidence="5">The sequence shown here is derived from an EMBL/GenBank/DDBJ whole genome shotgun (WGS) entry which is preliminary data.</text>
</comment>
<organism evidence="5 6">
    <name type="scientific">Gemella sanguinis</name>
    <dbReference type="NCBI Taxonomy" id="84135"/>
    <lineage>
        <taxon>Bacteria</taxon>
        <taxon>Bacillati</taxon>
        <taxon>Bacillota</taxon>
        <taxon>Bacilli</taxon>
        <taxon>Bacillales</taxon>
        <taxon>Gemellaceae</taxon>
        <taxon>Gemella</taxon>
    </lineage>
</organism>
<reference evidence="5 6" key="1">
    <citation type="submission" date="2017-09" db="EMBL/GenBank/DDBJ databases">
        <title>Bacterial strain isolated from the female urinary microbiota.</title>
        <authorList>
            <person name="Thomas-White K."/>
            <person name="Kumar N."/>
            <person name="Forster S."/>
            <person name="Putonti C."/>
            <person name="Lawley T."/>
            <person name="Wolfe A.J."/>
        </authorList>
    </citation>
    <scope>NUCLEOTIDE SEQUENCE [LARGE SCALE GENOMIC DNA]</scope>
    <source>
        <strain evidence="5 6">UMB0186</strain>
    </source>
</reference>
<dbReference type="PANTHER" id="PTHR35841:SF1">
    <property type="entry name" value="PHOSPHONATES-BINDING PERIPLASMIC PROTEIN"/>
    <property type="match status" value="1"/>
</dbReference>
<dbReference type="EMBL" id="PNGT01000003">
    <property type="protein sequence ID" value="PMC52516.1"/>
    <property type="molecule type" value="Genomic_DNA"/>
</dbReference>
<evidence type="ECO:0000313" key="6">
    <source>
        <dbReference type="Proteomes" id="UP000235670"/>
    </source>
</evidence>
<evidence type="ECO:0000256" key="2">
    <source>
        <dbReference type="ARBA" id="ARBA00022729"/>
    </source>
</evidence>
<evidence type="ECO:0000256" key="3">
    <source>
        <dbReference type="SAM" id="SignalP"/>
    </source>
</evidence>
<dbReference type="Pfam" id="PF12974">
    <property type="entry name" value="Phosphonate-bd"/>
    <property type="match status" value="1"/>
</dbReference>
<evidence type="ECO:0000259" key="4">
    <source>
        <dbReference type="SMART" id="SM00062"/>
    </source>
</evidence>
<dbReference type="PANTHER" id="PTHR35841">
    <property type="entry name" value="PHOSPHONATES-BINDING PERIPLASMIC PROTEIN"/>
    <property type="match status" value="1"/>
</dbReference>
<dbReference type="SMART" id="SM00062">
    <property type="entry name" value="PBPb"/>
    <property type="match status" value="1"/>
</dbReference>
<evidence type="ECO:0000313" key="5">
    <source>
        <dbReference type="EMBL" id="PMC52516.1"/>
    </source>
</evidence>
<dbReference type="GO" id="GO:0055085">
    <property type="term" value="P:transmembrane transport"/>
    <property type="evidence" value="ECO:0007669"/>
    <property type="project" value="InterPro"/>
</dbReference>
<dbReference type="RefSeq" id="WP_031551620.1">
    <property type="nucleotide sequence ID" value="NZ_CAUTAO010000002.1"/>
</dbReference>
<dbReference type="InterPro" id="IPR005770">
    <property type="entry name" value="PhnD"/>
</dbReference>
<keyword evidence="2 3" id="KW-0732">Signal</keyword>
<dbReference type="AlphaFoldDB" id="A0A2N6SF09"/>
<feature type="chain" id="PRO_5039465709" evidence="3">
    <location>
        <begin position="20"/>
        <end position="296"/>
    </location>
</feature>
<dbReference type="Proteomes" id="UP000235670">
    <property type="component" value="Unassembled WGS sequence"/>
</dbReference>
<feature type="domain" description="Solute-binding protein family 3/N-terminal" evidence="4">
    <location>
        <begin position="33"/>
        <end position="268"/>
    </location>
</feature>
<dbReference type="OrthoDB" id="9776786at2"/>
<accession>A0A2N6SF09</accession>
<dbReference type="Gene3D" id="3.40.190.10">
    <property type="entry name" value="Periplasmic binding protein-like II"/>
    <property type="match status" value="2"/>
</dbReference>
<dbReference type="PROSITE" id="PS51257">
    <property type="entry name" value="PROKAR_LIPOPROTEIN"/>
    <property type="match status" value="1"/>
</dbReference>
<proteinExistence type="inferred from homology"/>
<dbReference type="GO" id="GO:0043190">
    <property type="term" value="C:ATP-binding cassette (ABC) transporter complex"/>
    <property type="evidence" value="ECO:0007669"/>
    <property type="project" value="InterPro"/>
</dbReference>
<feature type="signal peptide" evidence="3">
    <location>
        <begin position="1"/>
        <end position="19"/>
    </location>
</feature>
<name>A0A2N6SF09_9BACL</name>
<comment type="similarity">
    <text evidence="1">Belongs to the phosphate/phosphite/phosphonate binding protein family.</text>
</comment>
<dbReference type="CDD" id="cd01071">
    <property type="entry name" value="PBP2_PhnD_like"/>
    <property type="match status" value="1"/>
</dbReference>
<evidence type="ECO:0000256" key="1">
    <source>
        <dbReference type="ARBA" id="ARBA00007162"/>
    </source>
</evidence>
<protein>
    <submittedName>
        <fullName evidence="5">Phosphate/phosphite/phosphonate ABC transporter substrate-binding protein</fullName>
    </submittedName>
</protein>
<sequence>MKKLLLALISCVFIFSVVGCSSKKEEKKSEEKVIKMGFVPLKNSEQLVEDVKPIADYLSQKMGVKVEAFTASNYIGVVEGIGSGSVDFGIIPPFSAVLAQKQSNAQPLLTSKGKTGKSGYTAELYVRKDSGIKSLQDVKGKKVAFVDPSSSSGYIYPGAMLVKAGINLDKDISYQFSGGHDKSLQLLLNKDVDVIATFDGVEERYAKDFPAALTDIEKLASSDTIPGIMVTASSKMDKDLQEKLKQALLDMDKDPKMKELFTKMFSITGFEEVDQTAYNKVEETAKVMNVDLDKVK</sequence>
<gene>
    <name evidence="5" type="ORF">CJ218_03520</name>
</gene>
<dbReference type="NCBIfam" id="TIGR01098">
    <property type="entry name" value="3A0109s03R"/>
    <property type="match status" value="1"/>
</dbReference>
<dbReference type="SUPFAM" id="SSF53850">
    <property type="entry name" value="Periplasmic binding protein-like II"/>
    <property type="match status" value="1"/>
</dbReference>
<dbReference type="STRING" id="84135.GCA_001052115_00182"/>